<dbReference type="Pfam" id="PF03137">
    <property type="entry name" value="OATP"/>
    <property type="match status" value="1"/>
</dbReference>
<dbReference type="GO" id="GO:0055085">
    <property type="term" value="P:transmembrane transport"/>
    <property type="evidence" value="ECO:0007669"/>
    <property type="project" value="InterPro"/>
</dbReference>
<comment type="caution">
    <text evidence="1">The sequence shown here is derived from an EMBL/GenBank/DDBJ whole genome shotgun (WGS) entry which is preliminary data.</text>
</comment>
<accession>A0A448XHV3</accession>
<dbReference type="InterPro" id="IPR004156">
    <property type="entry name" value="OATP"/>
</dbReference>
<organism evidence="1 2">
    <name type="scientific">Protopolystoma xenopodis</name>
    <dbReference type="NCBI Taxonomy" id="117903"/>
    <lineage>
        <taxon>Eukaryota</taxon>
        <taxon>Metazoa</taxon>
        <taxon>Spiralia</taxon>
        <taxon>Lophotrochozoa</taxon>
        <taxon>Platyhelminthes</taxon>
        <taxon>Monogenea</taxon>
        <taxon>Polyopisthocotylea</taxon>
        <taxon>Polystomatidea</taxon>
        <taxon>Polystomatidae</taxon>
        <taxon>Protopolystoma</taxon>
    </lineage>
</organism>
<evidence type="ECO:0000313" key="1">
    <source>
        <dbReference type="EMBL" id="VEL37171.1"/>
    </source>
</evidence>
<name>A0A448XHV3_9PLAT</name>
<gene>
    <name evidence="1" type="ORF">PXEA_LOCUS30611</name>
</gene>
<protein>
    <submittedName>
        <fullName evidence="1">Uncharacterized protein</fullName>
    </submittedName>
</protein>
<dbReference type="GO" id="GO:0016020">
    <property type="term" value="C:membrane"/>
    <property type="evidence" value="ECO:0007669"/>
    <property type="project" value="InterPro"/>
</dbReference>
<dbReference type="OrthoDB" id="5062115at2759"/>
<sequence>MQNSQISVTETNCHVPSKHSESVLAEGSLPNCLTDGCSDPSTESTFPAEASEQLQARSPISSICYSARLASSVCSSDPSSQLAVWAIGQTPCEIDICSTVQPNHATISNQSDFFDDAGRVSAIPSSKEPLNVVQSAGDWRCLSGISDFPDKFPQQLDVEQTGIEPRVEVKIPCDEYKSLKREPNGNTSRHIARSHFREKSKDLNNFPALSSHILYHSESFVIFLRVITNPVWLGVTCTTVVEQSIVCAFLTFAAKYLQELFRVPAYLASIHTGW</sequence>
<reference evidence="1" key="1">
    <citation type="submission" date="2018-11" db="EMBL/GenBank/DDBJ databases">
        <authorList>
            <consortium name="Pathogen Informatics"/>
        </authorList>
    </citation>
    <scope>NUCLEOTIDE SEQUENCE</scope>
</reference>
<dbReference type="AlphaFoldDB" id="A0A448XHV3"/>
<proteinExistence type="predicted"/>
<keyword evidence="2" id="KW-1185">Reference proteome</keyword>
<dbReference type="Proteomes" id="UP000784294">
    <property type="component" value="Unassembled WGS sequence"/>
</dbReference>
<dbReference type="EMBL" id="CAAALY010254214">
    <property type="protein sequence ID" value="VEL37171.1"/>
    <property type="molecule type" value="Genomic_DNA"/>
</dbReference>
<evidence type="ECO:0000313" key="2">
    <source>
        <dbReference type="Proteomes" id="UP000784294"/>
    </source>
</evidence>